<proteinExistence type="predicted"/>
<dbReference type="HOGENOM" id="CLU_1366880_0_0_1"/>
<evidence type="ECO:0000313" key="3">
    <source>
        <dbReference type="Proteomes" id="UP000001471"/>
    </source>
</evidence>
<protein>
    <submittedName>
        <fullName evidence="2">Uncharacterized protein</fullName>
    </submittedName>
</protein>
<sequence length="200" mass="21756">MQPEPAVCTGAAGELAQCSRCDKPWGTTGRLTPANKTCNCNLCLQLSILAVAAKSASGAEVKLRTSAYYVYRYYVLRVSLKGPGPRCLRGTPAMSTWKIGCLFWTGPQRPRRSKVGDSKPITKTGVHSWAPWTFGVLSCLLYYQHLVCIIQCICLLLVDHVRQKVHASDVVDSGRPGSNETKLNTPDADADADAHFSPSN</sequence>
<dbReference type="Proteomes" id="UP000001471">
    <property type="component" value="Unassembled WGS sequence"/>
</dbReference>
<dbReference type="InParanoid" id="B2W6G8"/>
<dbReference type="AlphaFoldDB" id="B2W6G8"/>
<evidence type="ECO:0000313" key="2">
    <source>
        <dbReference type="EMBL" id="EDU48326.1"/>
    </source>
</evidence>
<reference evidence="3" key="1">
    <citation type="journal article" date="2013" name="G3 (Bethesda)">
        <title>Comparative genomics of a plant-pathogenic fungus, Pyrenophora tritici-repentis, reveals transduplication and the impact of repeat elements on pathogenicity and population divergence.</title>
        <authorList>
            <person name="Manning V.A."/>
            <person name="Pandelova I."/>
            <person name="Dhillon B."/>
            <person name="Wilhelm L.J."/>
            <person name="Goodwin S.B."/>
            <person name="Berlin A.M."/>
            <person name="Figueroa M."/>
            <person name="Freitag M."/>
            <person name="Hane J.K."/>
            <person name="Henrissat B."/>
            <person name="Holman W.H."/>
            <person name="Kodira C.D."/>
            <person name="Martin J."/>
            <person name="Oliver R.P."/>
            <person name="Robbertse B."/>
            <person name="Schackwitz W."/>
            <person name="Schwartz D.C."/>
            <person name="Spatafora J.W."/>
            <person name="Turgeon B.G."/>
            <person name="Yandava C."/>
            <person name="Young S."/>
            <person name="Zhou S."/>
            <person name="Zeng Q."/>
            <person name="Grigoriev I.V."/>
            <person name="Ma L.-J."/>
            <person name="Ciuffetti L.M."/>
        </authorList>
    </citation>
    <scope>NUCLEOTIDE SEQUENCE [LARGE SCALE GENOMIC DNA]</scope>
    <source>
        <strain evidence="3">Pt-1C-BFP</strain>
    </source>
</reference>
<evidence type="ECO:0000256" key="1">
    <source>
        <dbReference type="SAM" id="MobiDB-lite"/>
    </source>
</evidence>
<name>B2W6G8_PYRTR</name>
<feature type="region of interest" description="Disordered" evidence="1">
    <location>
        <begin position="169"/>
        <end position="200"/>
    </location>
</feature>
<accession>B2W6G8</accession>
<organism evidence="2 3">
    <name type="scientific">Pyrenophora tritici-repentis (strain Pt-1C-BFP)</name>
    <name type="common">Wheat tan spot fungus</name>
    <name type="synonym">Drechslera tritici-repentis</name>
    <dbReference type="NCBI Taxonomy" id="426418"/>
    <lineage>
        <taxon>Eukaryota</taxon>
        <taxon>Fungi</taxon>
        <taxon>Dikarya</taxon>
        <taxon>Ascomycota</taxon>
        <taxon>Pezizomycotina</taxon>
        <taxon>Dothideomycetes</taxon>
        <taxon>Pleosporomycetidae</taxon>
        <taxon>Pleosporales</taxon>
        <taxon>Pleosporineae</taxon>
        <taxon>Pleosporaceae</taxon>
        <taxon>Pyrenophora</taxon>
    </lineage>
</organism>
<dbReference type="EMBL" id="DS231619">
    <property type="protein sequence ID" value="EDU48326.1"/>
    <property type="molecule type" value="Genomic_DNA"/>
</dbReference>
<gene>
    <name evidence="2" type="ORF">PTRG_05406</name>
</gene>